<evidence type="ECO:0000313" key="2">
    <source>
        <dbReference type="EMBL" id="EDY21968.1"/>
    </source>
</evidence>
<dbReference type="GO" id="GO:0016757">
    <property type="term" value="F:glycosyltransferase activity"/>
    <property type="evidence" value="ECO:0007669"/>
    <property type="project" value="UniProtKB-ARBA"/>
</dbReference>
<dbReference type="eggNOG" id="COG0438">
    <property type="taxonomic scope" value="Bacteria"/>
</dbReference>
<dbReference type="STRING" id="497964.CfE428DRAFT_0093"/>
<dbReference type="InterPro" id="IPR028098">
    <property type="entry name" value="Glyco_trans_4-like_N"/>
</dbReference>
<sequence length="372" mass="41679">MQSVRVAVVSRWRPDRADGVDQAVAWTSRALVNLGCEVEIWEASPRHHRLGFREAESGIRVCELPVLAKGFVIPPVTREFVVRESQRLQVAHFHSCFVPANVRLAPLLRCPYVITPHGGYSRFRMWLRGAVRKWIFFWLFSRRYLERAAFVHVLSDLEKEAVMDLCAQRRFVVATSGCIGFPPAPAPWRETGVGRRLLFIGRLDVDCKGLDRAVQAFAAASEKDDHLTLAGPDFRGGRNELQGMVGQLQIADRVTIRDGAFGDEKQQLIAASDVFIQLSRWEGVPLTPIEAMGLGRPLLVTPETNLANYVTNADAGWVADEADCVAGMRASLRTPVSELLAKGAHARRLVETEFQWNTTAQRLLDGYRDIHQ</sequence>
<dbReference type="InterPro" id="IPR050194">
    <property type="entry name" value="Glycosyltransferase_grp1"/>
</dbReference>
<dbReference type="CDD" id="cd03801">
    <property type="entry name" value="GT4_PimA-like"/>
    <property type="match status" value="1"/>
</dbReference>
<dbReference type="SUPFAM" id="SSF53756">
    <property type="entry name" value="UDP-Glycosyltransferase/glycogen phosphorylase"/>
    <property type="match status" value="1"/>
</dbReference>
<dbReference type="AlphaFoldDB" id="B4CTT0"/>
<feature type="domain" description="Glycosyltransferase subfamily 4-like N-terminal" evidence="1">
    <location>
        <begin position="19"/>
        <end position="165"/>
    </location>
</feature>
<comment type="caution">
    <text evidence="2">The sequence shown here is derived from an EMBL/GenBank/DDBJ whole genome shotgun (WGS) entry which is preliminary data.</text>
</comment>
<evidence type="ECO:0000313" key="3">
    <source>
        <dbReference type="Proteomes" id="UP000005824"/>
    </source>
</evidence>
<gene>
    <name evidence="2" type="ORF">CfE428DRAFT_0093</name>
</gene>
<accession>B4CTT0</accession>
<dbReference type="InParanoid" id="B4CTT0"/>
<dbReference type="RefSeq" id="WP_006977420.1">
    <property type="nucleotide sequence ID" value="NZ_ABVL01000001.1"/>
</dbReference>
<organism evidence="2 3">
    <name type="scientific">Chthoniobacter flavus Ellin428</name>
    <dbReference type="NCBI Taxonomy" id="497964"/>
    <lineage>
        <taxon>Bacteria</taxon>
        <taxon>Pseudomonadati</taxon>
        <taxon>Verrucomicrobiota</taxon>
        <taxon>Spartobacteria</taxon>
        <taxon>Chthoniobacterales</taxon>
        <taxon>Chthoniobacteraceae</taxon>
        <taxon>Chthoniobacter</taxon>
    </lineage>
</organism>
<proteinExistence type="predicted"/>
<evidence type="ECO:0000259" key="1">
    <source>
        <dbReference type="Pfam" id="PF13579"/>
    </source>
</evidence>
<dbReference type="PANTHER" id="PTHR45947:SF3">
    <property type="entry name" value="SULFOQUINOVOSYL TRANSFERASE SQD2"/>
    <property type="match status" value="1"/>
</dbReference>
<dbReference type="Proteomes" id="UP000005824">
    <property type="component" value="Unassembled WGS sequence"/>
</dbReference>
<name>B4CTT0_9BACT</name>
<dbReference type="PANTHER" id="PTHR45947">
    <property type="entry name" value="SULFOQUINOVOSYL TRANSFERASE SQD2"/>
    <property type="match status" value="1"/>
</dbReference>
<protein>
    <submittedName>
        <fullName evidence="2">Glycosyl transferase group 1</fullName>
    </submittedName>
</protein>
<reference evidence="2 3" key="1">
    <citation type="journal article" date="2011" name="J. Bacteriol.">
        <title>Genome sequence of Chthoniobacter flavus Ellin428, an aerobic heterotrophic soil bacterium.</title>
        <authorList>
            <person name="Kant R."/>
            <person name="van Passel M.W."/>
            <person name="Palva A."/>
            <person name="Lucas S."/>
            <person name="Lapidus A."/>
            <person name="Glavina Del Rio T."/>
            <person name="Dalin E."/>
            <person name="Tice H."/>
            <person name="Bruce D."/>
            <person name="Goodwin L."/>
            <person name="Pitluck S."/>
            <person name="Larimer F.W."/>
            <person name="Land M.L."/>
            <person name="Hauser L."/>
            <person name="Sangwan P."/>
            <person name="de Vos W.M."/>
            <person name="Janssen P.H."/>
            <person name="Smidt H."/>
        </authorList>
    </citation>
    <scope>NUCLEOTIDE SEQUENCE [LARGE SCALE GENOMIC DNA]</scope>
    <source>
        <strain evidence="2 3">Ellin428</strain>
    </source>
</reference>
<keyword evidence="2" id="KW-0808">Transferase</keyword>
<dbReference type="Gene3D" id="3.40.50.2000">
    <property type="entry name" value="Glycogen Phosphorylase B"/>
    <property type="match status" value="2"/>
</dbReference>
<dbReference type="Pfam" id="PF13579">
    <property type="entry name" value="Glyco_trans_4_4"/>
    <property type="match status" value="1"/>
</dbReference>
<keyword evidence="3" id="KW-1185">Reference proteome</keyword>
<dbReference type="EMBL" id="ABVL01000001">
    <property type="protein sequence ID" value="EDY21968.1"/>
    <property type="molecule type" value="Genomic_DNA"/>
</dbReference>
<dbReference type="Pfam" id="PF13692">
    <property type="entry name" value="Glyco_trans_1_4"/>
    <property type="match status" value="1"/>
</dbReference>